<dbReference type="PROSITE" id="PS52045">
    <property type="entry name" value="NEPROSIN_PEP_CD"/>
    <property type="match status" value="1"/>
</dbReference>
<dbReference type="Gene3D" id="3.90.1320.10">
    <property type="entry name" value="Outer-capsid protein sigma 3, large lobe"/>
    <property type="match status" value="1"/>
</dbReference>
<dbReference type="InterPro" id="IPR053168">
    <property type="entry name" value="Glutamic_endopeptidase"/>
</dbReference>
<evidence type="ECO:0000313" key="3">
    <source>
        <dbReference type="Proteomes" id="UP000326396"/>
    </source>
</evidence>
<feature type="domain" description="Neprosin PEP catalytic" evidence="1">
    <location>
        <begin position="91"/>
        <end position="346"/>
    </location>
</feature>
<dbReference type="PANTHER" id="PTHR31589:SF220">
    <property type="entry name" value="NEPROSIN DOMAIN-CONTAINING PROTEIN"/>
    <property type="match status" value="1"/>
</dbReference>
<dbReference type="PANTHER" id="PTHR31589">
    <property type="entry name" value="PROTEIN, PUTATIVE (DUF239)-RELATED-RELATED"/>
    <property type="match status" value="1"/>
</dbReference>
<keyword evidence="3" id="KW-1185">Reference proteome</keyword>
<comment type="caution">
    <text evidence="2">The sequence shown here is derived from an EMBL/GenBank/DDBJ whole genome shotgun (WGS) entry which is preliminary data.</text>
</comment>
<dbReference type="InterPro" id="IPR004314">
    <property type="entry name" value="Neprosin"/>
</dbReference>
<evidence type="ECO:0000259" key="1">
    <source>
        <dbReference type="PROSITE" id="PS52045"/>
    </source>
</evidence>
<proteinExistence type="predicted"/>
<protein>
    <recommendedName>
        <fullName evidence="1">Neprosin PEP catalytic domain-containing protein</fullName>
    </recommendedName>
</protein>
<dbReference type="Pfam" id="PF14365">
    <property type="entry name" value="Neprosin_AP"/>
    <property type="match status" value="1"/>
</dbReference>
<dbReference type="EMBL" id="SZYD01000007">
    <property type="protein sequence ID" value="KAD5802702.1"/>
    <property type="molecule type" value="Genomic_DNA"/>
</dbReference>
<dbReference type="OrthoDB" id="1858978at2759"/>
<dbReference type="InterPro" id="IPR025521">
    <property type="entry name" value="Neprosin_propep"/>
</dbReference>
<accession>A0A5N6P0Q8</accession>
<dbReference type="Proteomes" id="UP000326396">
    <property type="component" value="Linkage Group LG15"/>
</dbReference>
<reference evidence="2 3" key="1">
    <citation type="submission" date="2019-05" db="EMBL/GenBank/DDBJ databases">
        <title>Mikania micrantha, genome provides insights into the molecular mechanism of rapid growth.</title>
        <authorList>
            <person name="Liu B."/>
        </authorList>
    </citation>
    <scope>NUCLEOTIDE SEQUENCE [LARGE SCALE GENOMIC DNA]</scope>
    <source>
        <strain evidence="2">NLD-2019</strain>
        <tissue evidence="2">Leaf</tissue>
    </source>
</reference>
<dbReference type="Pfam" id="PF03080">
    <property type="entry name" value="Neprosin"/>
    <property type="match status" value="1"/>
</dbReference>
<dbReference type="AlphaFoldDB" id="A0A5N6P0Q8"/>
<sequence>MESPDGDTIDCVHIAHQPAFDHPILKNHTIIKTRPSYDPDWIKDENINMNASKSFTQLWHSNGKCPKGTIPIRRTKKEDMLRASSLKSYGRKNSVSRQSTIDSEFVDVTKDHEYAIATFNIWNPKVQRQDEFSLGQLWITRGSGSDLNTIEAGWQVYPGLYGDSSTRLFIFWTSDGYQRRKCYNLGCPGFIQTNNEIALGGTLSPTSQVDGSQYEMTILIWKDRKEGDWWMKFGETVVGYWPASLFTSLRESASRVEWGGEVVNLKSDGHHTTTDMGSGYFPQQGFGKASYIRNIQTVDESNTLRTPESLQTYNPENSCYDIVMGMNDNSGSQFFFGGPGLNPNCP</sequence>
<name>A0A5N6P0Q8_9ASTR</name>
<organism evidence="2 3">
    <name type="scientific">Mikania micrantha</name>
    <name type="common">bitter vine</name>
    <dbReference type="NCBI Taxonomy" id="192012"/>
    <lineage>
        <taxon>Eukaryota</taxon>
        <taxon>Viridiplantae</taxon>
        <taxon>Streptophyta</taxon>
        <taxon>Embryophyta</taxon>
        <taxon>Tracheophyta</taxon>
        <taxon>Spermatophyta</taxon>
        <taxon>Magnoliopsida</taxon>
        <taxon>eudicotyledons</taxon>
        <taxon>Gunneridae</taxon>
        <taxon>Pentapetalae</taxon>
        <taxon>asterids</taxon>
        <taxon>campanulids</taxon>
        <taxon>Asterales</taxon>
        <taxon>Asteraceae</taxon>
        <taxon>Asteroideae</taxon>
        <taxon>Heliantheae alliance</taxon>
        <taxon>Eupatorieae</taxon>
        <taxon>Mikania</taxon>
    </lineage>
</organism>
<evidence type="ECO:0000313" key="2">
    <source>
        <dbReference type="EMBL" id="KAD5802702.1"/>
    </source>
</evidence>
<gene>
    <name evidence="2" type="ORF">E3N88_14062</name>
</gene>